<evidence type="ECO:0000313" key="1">
    <source>
        <dbReference type="EMBL" id="KZL49307.1"/>
    </source>
</evidence>
<organism evidence="1 2">
    <name type="scientific">Nodularia spumigena CENA596</name>
    <dbReference type="NCBI Taxonomy" id="1819295"/>
    <lineage>
        <taxon>Bacteria</taxon>
        <taxon>Bacillati</taxon>
        <taxon>Cyanobacteriota</taxon>
        <taxon>Cyanophyceae</taxon>
        <taxon>Nostocales</taxon>
        <taxon>Nodulariaceae</taxon>
        <taxon>Nodularia</taxon>
    </lineage>
</organism>
<comment type="caution">
    <text evidence="1">The sequence shown here is derived from an EMBL/GenBank/DDBJ whole genome shotgun (WGS) entry which is preliminary data.</text>
</comment>
<evidence type="ECO:0000313" key="2">
    <source>
        <dbReference type="Proteomes" id="UP000076555"/>
    </source>
</evidence>
<dbReference type="OrthoDB" id="479717at2"/>
<name>A0A166J6Z5_NODSP</name>
<dbReference type="RefSeq" id="WP_063873215.1">
    <property type="nucleotide sequence ID" value="NZ_CAWMRI010000179.1"/>
</dbReference>
<sequence>MSYEHKDFCFCTLALRNKYRLLAQQLASDLEKYAPGTKLLVLTDEPRCFQDNANVLAFQHRQHGILHCYHDKSILMETALSKFSTAIHIDADTRILATLPDNLHWKPGITAGHYENLVEHVTKYNPERLQPLQKVASHLNIDLQTVTYIGESLFIITRDNGREVDYLKYWAMIGRYLELRGIHAGAGNAMGIAATKVGWTISQDNWQEIKDVIHHTDASYSNKQKSSWEKLQRRIGYHYRLNLARIMALKNAKFYYN</sequence>
<dbReference type="EMBL" id="LWAJ01000179">
    <property type="protein sequence ID" value="KZL49307.1"/>
    <property type="molecule type" value="Genomic_DNA"/>
</dbReference>
<dbReference type="Proteomes" id="UP000076555">
    <property type="component" value="Unassembled WGS sequence"/>
</dbReference>
<accession>A0A166J6Z5</accession>
<protein>
    <submittedName>
        <fullName evidence="1">Uncharacterized protein</fullName>
    </submittedName>
</protein>
<proteinExistence type="predicted"/>
<reference evidence="1 2" key="1">
    <citation type="submission" date="2016-04" db="EMBL/GenBank/DDBJ databases">
        <title>Draft Genome Assembly of the Bloom-forming Cyanobacterium Nodularia spumigena Strain CENA596 in Shrimp Production Ponds.</title>
        <authorList>
            <person name="Popin R.V."/>
            <person name="Rigonato J."/>
            <person name="Abreu V.A."/>
            <person name="Andreote A.P."/>
            <person name="Silveira S.B."/>
            <person name="Odebrecht C."/>
            <person name="Fiore M.F."/>
        </authorList>
    </citation>
    <scope>NUCLEOTIDE SEQUENCE [LARGE SCALE GENOMIC DNA]</scope>
    <source>
        <strain evidence="1 2">CENA596</strain>
    </source>
</reference>
<dbReference type="AlphaFoldDB" id="A0A166J6Z5"/>
<gene>
    <name evidence="1" type="ORF">A2T98_13510</name>
</gene>